<comment type="similarity">
    <text evidence="5">Belongs to the TMTC family.</text>
</comment>
<name>A0A7R9LF55_9ACAR</name>
<evidence type="ECO:0000256" key="4">
    <source>
        <dbReference type="ARBA" id="ARBA00004922"/>
    </source>
</evidence>
<proteinExistence type="inferred from homology"/>
<dbReference type="Proteomes" id="UP000759131">
    <property type="component" value="Unassembled WGS sequence"/>
</dbReference>
<protein>
    <recommendedName>
        <fullName evidence="6">dolichyl-phosphate-mannose--protein mannosyltransferase</fullName>
        <ecNumber evidence="6">2.4.1.109</ecNumber>
    </recommendedName>
</protein>
<evidence type="ECO:0000256" key="16">
    <source>
        <dbReference type="PROSITE-ProRule" id="PRU00339"/>
    </source>
</evidence>
<dbReference type="EMBL" id="CAJPIZ010023476">
    <property type="protein sequence ID" value="CAG2118227.1"/>
    <property type="molecule type" value="Genomic_DNA"/>
</dbReference>
<evidence type="ECO:0000256" key="12">
    <source>
        <dbReference type="ARBA" id="ARBA00022989"/>
    </source>
</evidence>
<feature type="repeat" description="TPR" evidence="16">
    <location>
        <begin position="361"/>
        <end position="394"/>
    </location>
</feature>
<dbReference type="SUPFAM" id="SSF48452">
    <property type="entry name" value="TPR-like"/>
    <property type="match status" value="1"/>
</dbReference>
<evidence type="ECO:0000313" key="19">
    <source>
        <dbReference type="EMBL" id="CAD7640363.1"/>
    </source>
</evidence>
<keyword evidence="12 17" id="KW-1133">Transmembrane helix</keyword>
<dbReference type="SMART" id="SM00028">
    <property type="entry name" value="TPR"/>
    <property type="match status" value="2"/>
</dbReference>
<keyword evidence="9" id="KW-0677">Repeat</keyword>
<feature type="transmembrane region" description="Helical" evidence="17">
    <location>
        <begin position="286"/>
        <end position="304"/>
    </location>
</feature>
<accession>A0A7R9LF55</accession>
<keyword evidence="8 17" id="KW-0812">Transmembrane</keyword>
<feature type="transmembrane region" description="Helical" evidence="17">
    <location>
        <begin position="122"/>
        <end position="142"/>
    </location>
</feature>
<evidence type="ECO:0000256" key="14">
    <source>
        <dbReference type="ARBA" id="ARBA00045085"/>
    </source>
</evidence>
<evidence type="ECO:0000256" key="3">
    <source>
        <dbReference type="ARBA" id="ARBA00004240"/>
    </source>
</evidence>
<feature type="transmembrane region" description="Helical" evidence="17">
    <location>
        <begin position="204"/>
        <end position="224"/>
    </location>
</feature>
<comment type="catalytic activity">
    <reaction evidence="14">
        <text>a di-trans,poly-cis-dolichyl beta-D-mannosyl phosphate + L-threonyl-[protein] = 3-O-(alpha-D-mannosyl)-L-threonyl-[protein] + a di-trans,poly-cis-dolichyl phosphate + H(+)</text>
        <dbReference type="Rhea" id="RHEA:53396"/>
        <dbReference type="Rhea" id="RHEA-COMP:11060"/>
        <dbReference type="Rhea" id="RHEA-COMP:13547"/>
        <dbReference type="Rhea" id="RHEA-COMP:19498"/>
        <dbReference type="Rhea" id="RHEA-COMP:19501"/>
        <dbReference type="ChEBI" id="CHEBI:15378"/>
        <dbReference type="ChEBI" id="CHEBI:30013"/>
        <dbReference type="ChEBI" id="CHEBI:57683"/>
        <dbReference type="ChEBI" id="CHEBI:58211"/>
        <dbReference type="ChEBI" id="CHEBI:137323"/>
        <dbReference type="EC" id="2.4.1.109"/>
    </reaction>
</comment>
<dbReference type="PANTHER" id="PTHR44395:SF1">
    <property type="entry name" value="PROTEIN O-MANNOSYL-TRANSFERASE TMTC3"/>
    <property type="match status" value="1"/>
</dbReference>
<organism evidence="19">
    <name type="scientific">Medioppia subpectinata</name>
    <dbReference type="NCBI Taxonomy" id="1979941"/>
    <lineage>
        <taxon>Eukaryota</taxon>
        <taxon>Metazoa</taxon>
        <taxon>Ecdysozoa</taxon>
        <taxon>Arthropoda</taxon>
        <taxon>Chelicerata</taxon>
        <taxon>Arachnida</taxon>
        <taxon>Acari</taxon>
        <taxon>Acariformes</taxon>
        <taxon>Sarcoptiformes</taxon>
        <taxon>Oribatida</taxon>
        <taxon>Brachypylina</taxon>
        <taxon>Oppioidea</taxon>
        <taxon>Oppiidae</taxon>
        <taxon>Medioppia</taxon>
    </lineage>
</organism>
<evidence type="ECO:0000256" key="8">
    <source>
        <dbReference type="ARBA" id="ARBA00022692"/>
    </source>
</evidence>
<dbReference type="PANTHER" id="PTHR44395">
    <property type="match status" value="1"/>
</dbReference>
<feature type="repeat" description="TPR" evidence="16">
    <location>
        <begin position="327"/>
        <end position="360"/>
    </location>
</feature>
<keyword evidence="20" id="KW-1185">Reference proteome</keyword>
<keyword evidence="7" id="KW-0808">Transferase</keyword>
<evidence type="ECO:0000256" key="1">
    <source>
        <dbReference type="ARBA" id="ARBA00003582"/>
    </source>
</evidence>
<sequence length="436" mass="49541">MPSIAALISSLSFSVHPIHTEAVTSVVGRAETLSSIFFLLAFLAYVRATKHRTKTEWLWFLLSITLVSMATLSKEQGITAIAICGVYEVFIAQRLNLSNMIFMAQNLMMSKASPPSWLRESFLRLSVLFATTCLMIMTRIRIMGSQLPVFTKFDNPANSAPTPVRQLTFNFLLPMNSWLMLFPDGLCCDWTMGTIPLIESYLDVRNVATIAFYLFFAALIWRAFLSNNTTPNHVLIISLAFIVFPFLPASNLFFPVGFVIAERILYMPSFDKTNVSTNKSTAKKRLLVLILVFVLIFHSIKTFIRNSDWESEYTIFMAGIKINKRNAKLYNNVGHALEGQHKYTDALQYFLKAVDVQSDDIGAHMNVGRTYNNLHKYEMSEQAFNRAKDLLPRPRPGERYQARVAPSHLNVFLNLANLIARNKSRLEEADALYRQA</sequence>
<dbReference type="EMBL" id="OC878051">
    <property type="protein sequence ID" value="CAD7640363.1"/>
    <property type="molecule type" value="Genomic_DNA"/>
</dbReference>
<keyword evidence="10 16" id="KW-0802">TPR repeat</keyword>
<keyword evidence="11" id="KW-0256">Endoplasmic reticulum</keyword>
<evidence type="ECO:0000256" key="7">
    <source>
        <dbReference type="ARBA" id="ARBA00022679"/>
    </source>
</evidence>
<feature type="transmembrane region" description="Helical" evidence="17">
    <location>
        <begin position="236"/>
        <end position="265"/>
    </location>
</feature>
<dbReference type="Gene3D" id="1.25.40.10">
    <property type="entry name" value="Tetratricopeptide repeat domain"/>
    <property type="match status" value="1"/>
</dbReference>
<evidence type="ECO:0000259" key="18">
    <source>
        <dbReference type="Pfam" id="PF08409"/>
    </source>
</evidence>
<evidence type="ECO:0000256" key="5">
    <source>
        <dbReference type="ARBA" id="ARBA00007882"/>
    </source>
</evidence>
<dbReference type="InterPro" id="IPR013618">
    <property type="entry name" value="TMTC_DUF1736"/>
</dbReference>
<evidence type="ECO:0000256" key="9">
    <source>
        <dbReference type="ARBA" id="ARBA00022737"/>
    </source>
</evidence>
<feature type="transmembrane region" description="Helical" evidence="17">
    <location>
        <begin position="55"/>
        <end position="72"/>
    </location>
</feature>
<dbReference type="GO" id="GO:0005783">
    <property type="term" value="C:endoplasmic reticulum"/>
    <property type="evidence" value="ECO:0007669"/>
    <property type="project" value="UniProtKB-SubCell"/>
</dbReference>
<evidence type="ECO:0000256" key="2">
    <source>
        <dbReference type="ARBA" id="ARBA00004141"/>
    </source>
</evidence>
<evidence type="ECO:0000256" key="13">
    <source>
        <dbReference type="ARBA" id="ARBA00023136"/>
    </source>
</evidence>
<feature type="transmembrane region" description="Helical" evidence="17">
    <location>
        <begin position="30"/>
        <end position="48"/>
    </location>
</feature>
<feature type="transmembrane region" description="Helical" evidence="17">
    <location>
        <begin position="78"/>
        <end position="102"/>
    </location>
</feature>
<evidence type="ECO:0000256" key="6">
    <source>
        <dbReference type="ARBA" id="ARBA00012839"/>
    </source>
</evidence>
<dbReference type="InterPro" id="IPR011990">
    <property type="entry name" value="TPR-like_helical_dom_sf"/>
</dbReference>
<evidence type="ECO:0000256" key="10">
    <source>
        <dbReference type="ARBA" id="ARBA00022803"/>
    </source>
</evidence>
<dbReference type="Pfam" id="PF08409">
    <property type="entry name" value="TMTC_DUF1736"/>
    <property type="match status" value="1"/>
</dbReference>
<comment type="subcellular location">
    <subcellularLocation>
        <location evidence="3">Endoplasmic reticulum</location>
    </subcellularLocation>
    <subcellularLocation>
        <location evidence="2">Membrane</location>
        <topology evidence="2">Multi-pass membrane protein</topology>
    </subcellularLocation>
</comment>
<evidence type="ECO:0000313" key="20">
    <source>
        <dbReference type="Proteomes" id="UP000759131"/>
    </source>
</evidence>
<dbReference type="Pfam" id="PF13181">
    <property type="entry name" value="TPR_8"/>
    <property type="match status" value="1"/>
</dbReference>
<dbReference type="GO" id="GO:0004169">
    <property type="term" value="F:dolichyl-phosphate-mannose-protein mannosyltransferase activity"/>
    <property type="evidence" value="ECO:0007669"/>
    <property type="project" value="UniProtKB-EC"/>
</dbReference>
<evidence type="ECO:0000256" key="15">
    <source>
        <dbReference type="ARBA" id="ARBA00045102"/>
    </source>
</evidence>
<comment type="catalytic activity">
    <reaction evidence="15">
        <text>a di-trans,poly-cis-dolichyl beta-D-mannosyl phosphate + L-seryl-[protein] = 3-O-(alpha-D-mannosyl)-L-seryl-[protein] + a di-trans,poly-cis-dolichyl phosphate + H(+)</text>
        <dbReference type="Rhea" id="RHEA:17377"/>
        <dbReference type="Rhea" id="RHEA-COMP:9863"/>
        <dbReference type="Rhea" id="RHEA-COMP:13546"/>
        <dbReference type="Rhea" id="RHEA-COMP:19498"/>
        <dbReference type="Rhea" id="RHEA-COMP:19501"/>
        <dbReference type="ChEBI" id="CHEBI:15378"/>
        <dbReference type="ChEBI" id="CHEBI:29999"/>
        <dbReference type="ChEBI" id="CHEBI:57683"/>
        <dbReference type="ChEBI" id="CHEBI:58211"/>
        <dbReference type="ChEBI" id="CHEBI:137321"/>
        <dbReference type="EC" id="2.4.1.109"/>
    </reaction>
</comment>
<dbReference type="AlphaFoldDB" id="A0A7R9LF55"/>
<feature type="domain" description="DUF1736" evidence="18">
    <location>
        <begin position="145"/>
        <end position="216"/>
    </location>
</feature>
<dbReference type="PROSITE" id="PS50005">
    <property type="entry name" value="TPR"/>
    <property type="match status" value="2"/>
</dbReference>
<evidence type="ECO:0000256" key="17">
    <source>
        <dbReference type="SAM" id="Phobius"/>
    </source>
</evidence>
<reference evidence="19" key="1">
    <citation type="submission" date="2020-11" db="EMBL/GenBank/DDBJ databases">
        <authorList>
            <person name="Tran Van P."/>
        </authorList>
    </citation>
    <scope>NUCLEOTIDE SEQUENCE</scope>
</reference>
<dbReference type="UniPathway" id="UPA00378"/>
<dbReference type="EC" id="2.4.1.109" evidence="6"/>
<dbReference type="OrthoDB" id="66906at2759"/>
<dbReference type="GO" id="GO:0016020">
    <property type="term" value="C:membrane"/>
    <property type="evidence" value="ECO:0007669"/>
    <property type="project" value="UniProtKB-SubCell"/>
</dbReference>
<gene>
    <name evidence="19" type="ORF">OSB1V03_LOCUS18179</name>
</gene>
<dbReference type="InterPro" id="IPR019734">
    <property type="entry name" value="TPR_rpt"/>
</dbReference>
<comment type="pathway">
    <text evidence="4">Protein modification; protein glycosylation.</text>
</comment>
<comment type="function">
    <text evidence="1">Transfers mannosyl residues to the hydroxyl group of serine or threonine residues.</text>
</comment>
<feature type="non-terminal residue" evidence="19">
    <location>
        <position position="1"/>
    </location>
</feature>
<keyword evidence="13 17" id="KW-0472">Membrane</keyword>
<evidence type="ECO:0000256" key="11">
    <source>
        <dbReference type="ARBA" id="ARBA00022824"/>
    </source>
</evidence>